<dbReference type="EMBL" id="BGPR01002989">
    <property type="protein sequence ID" value="GBM82115.1"/>
    <property type="molecule type" value="Genomic_DNA"/>
</dbReference>
<gene>
    <name evidence="1" type="ORF">AVEN_16191_1</name>
</gene>
<evidence type="ECO:0000313" key="2">
    <source>
        <dbReference type="Proteomes" id="UP000499080"/>
    </source>
</evidence>
<dbReference type="AlphaFoldDB" id="A0A4Y2IWS1"/>
<comment type="caution">
    <text evidence="1">The sequence shown here is derived from an EMBL/GenBank/DDBJ whole genome shotgun (WGS) entry which is preliminary data.</text>
</comment>
<dbReference type="Proteomes" id="UP000499080">
    <property type="component" value="Unassembled WGS sequence"/>
</dbReference>
<accession>A0A4Y2IWS1</accession>
<proteinExistence type="predicted"/>
<organism evidence="1 2">
    <name type="scientific">Araneus ventricosus</name>
    <name type="common">Orbweaver spider</name>
    <name type="synonym">Epeira ventricosa</name>
    <dbReference type="NCBI Taxonomy" id="182803"/>
    <lineage>
        <taxon>Eukaryota</taxon>
        <taxon>Metazoa</taxon>
        <taxon>Ecdysozoa</taxon>
        <taxon>Arthropoda</taxon>
        <taxon>Chelicerata</taxon>
        <taxon>Arachnida</taxon>
        <taxon>Araneae</taxon>
        <taxon>Araneomorphae</taxon>
        <taxon>Entelegynae</taxon>
        <taxon>Araneoidea</taxon>
        <taxon>Araneidae</taxon>
        <taxon>Araneus</taxon>
    </lineage>
</organism>
<sequence>MGHELDSPNMGGHLPHSCCNLTFCARKWAVVRKDNRTPYQVYLLSDLRTSLPLKRRHPSQIGLRRFSRETFRPPGTASLGVRGLIYSLKSL</sequence>
<evidence type="ECO:0000313" key="1">
    <source>
        <dbReference type="EMBL" id="GBM82115.1"/>
    </source>
</evidence>
<keyword evidence="2" id="KW-1185">Reference proteome</keyword>
<reference evidence="1 2" key="1">
    <citation type="journal article" date="2019" name="Sci. Rep.">
        <title>Orb-weaving spider Araneus ventricosus genome elucidates the spidroin gene catalogue.</title>
        <authorList>
            <person name="Kono N."/>
            <person name="Nakamura H."/>
            <person name="Ohtoshi R."/>
            <person name="Moran D.A.P."/>
            <person name="Shinohara A."/>
            <person name="Yoshida Y."/>
            <person name="Fujiwara M."/>
            <person name="Mori M."/>
            <person name="Tomita M."/>
            <person name="Arakawa K."/>
        </authorList>
    </citation>
    <scope>NUCLEOTIDE SEQUENCE [LARGE SCALE GENOMIC DNA]</scope>
</reference>
<protein>
    <submittedName>
        <fullName evidence="1">Uncharacterized protein</fullName>
    </submittedName>
</protein>
<name>A0A4Y2IWS1_ARAVE</name>